<feature type="transmembrane region" description="Helical" evidence="1">
    <location>
        <begin position="46"/>
        <end position="63"/>
    </location>
</feature>
<comment type="caution">
    <text evidence="2">The sequence shown here is derived from an EMBL/GenBank/DDBJ whole genome shotgun (WGS) entry which is preliminary data.</text>
</comment>
<keyword evidence="3" id="KW-1185">Reference proteome</keyword>
<dbReference type="EMBL" id="BMIL01000005">
    <property type="protein sequence ID" value="GGC63488.1"/>
    <property type="molecule type" value="Genomic_DNA"/>
</dbReference>
<dbReference type="RefSeq" id="WP_188626393.1">
    <property type="nucleotide sequence ID" value="NZ_BMIL01000005.1"/>
</dbReference>
<keyword evidence="1" id="KW-0812">Transmembrane</keyword>
<evidence type="ECO:0000313" key="3">
    <source>
        <dbReference type="Proteomes" id="UP000651668"/>
    </source>
</evidence>
<reference evidence="2" key="2">
    <citation type="submission" date="2020-09" db="EMBL/GenBank/DDBJ databases">
        <authorList>
            <person name="Sun Q."/>
            <person name="Zhou Y."/>
        </authorList>
    </citation>
    <scope>NUCLEOTIDE SEQUENCE</scope>
    <source>
        <strain evidence="2">CGMCC 1.15343</strain>
    </source>
</reference>
<feature type="transmembrane region" description="Helical" evidence="1">
    <location>
        <begin position="12"/>
        <end position="30"/>
    </location>
</feature>
<sequence>MKRIKLSPINLLFHYSLSIILLFTGGSFIYKGVTEDFPKEMPFEEHNLLLIGTVMIVAGMLTFNREFRKLEFYAISLNGFDPSAAATLIVDILKENAWLIDEQGKDKIIASGANYDNRTNRIFSARKLLTILIVDDTLLLNCLVEPPGSNQVTFGNTRRIVIKVVDAFLLKAS</sequence>
<organism evidence="2 3">
    <name type="scientific">Pedobacter quisquiliarum</name>
    <dbReference type="NCBI Taxonomy" id="1834438"/>
    <lineage>
        <taxon>Bacteria</taxon>
        <taxon>Pseudomonadati</taxon>
        <taxon>Bacteroidota</taxon>
        <taxon>Sphingobacteriia</taxon>
        <taxon>Sphingobacteriales</taxon>
        <taxon>Sphingobacteriaceae</taxon>
        <taxon>Pedobacter</taxon>
    </lineage>
</organism>
<protein>
    <submittedName>
        <fullName evidence="2">Uncharacterized protein</fullName>
    </submittedName>
</protein>
<gene>
    <name evidence="2" type="ORF">GCM10011387_16390</name>
</gene>
<dbReference type="AlphaFoldDB" id="A0A916U8A4"/>
<evidence type="ECO:0000256" key="1">
    <source>
        <dbReference type="SAM" id="Phobius"/>
    </source>
</evidence>
<dbReference type="Proteomes" id="UP000651668">
    <property type="component" value="Unassembled WGS sequence"/>
</dbReference>
<proteinExistence type="predicted"/>
<reference evidence="2" key="1">
    <citation type="journal article" date="2014" name="Int. J. Syst. Evol. Microbiol.">
        <title>Complete genome sequence of Corynebacterium casei LMG S-19264T (=DSM 44701T), isolated from a smear-ripened cheese.</title>
        <authorList>
            <consortium name="US DOE Joint Genome Institute (JGI-PGF)"/>
            <person name="Walter F."/>
            <person name="Albersmeier A."/>
            <person name="Kalinowski J."/>
            <person name="Ruckert C."/>
        </authorList>
    </citation>
    <scope>NUCLEOTIDE SEQUENCE</scope>
    <source>
        <strain evidence="2">CGMCC 1.15343</strain>
    </source>
</reference>
<keyword evidence="1" id="KW-0472">Membrane</keyword>
<keyword evidence="1" id="KW-1133">Transmembrane helix</keyword>
<accession>A0A916U8A4</accession>
<name>A0A916U8A4_9SPHI</name>
<evidence type="ECO:0000313" key="2">
    <source>
        <dbReference type="EMBL" id="GGC63488.1"/>
    </source>
</evidence>